<comment type="similarity">
    <text evidence="1 8">Belongs to the beta-class carbonic anhydrase family.</text>
</comment>
<evidence type="ECO:0000313" key="9">
    <source>
        <dbReference type="EMBL" id="QFY44205.1"/>
    </source>
</evidence>
<evidence type="ECO:0000313" key="10">
    <source>
        <dbReference type="Proteomes" id="UP000325755"/>
    </source>
</evidence>
<dbReference type="OrthoDB" id="9769739at2"/>
<evidence type="ECO:0000256" key="6">
    <source>
        <dbReference type="ARBA" id="ARBA00048348"/>
    </source>
</evidence>
<dbReference type="CDD" id="cd00884">
    <property type="entry name" value="beta_CA_cladeB"/>
    <property type="match status" value="1"/>
</dbReference>
<keyword evidence="10" id="KW-1185">Reference proteome</keyword>
<dbReference type="InterPro" id="IPR001765">
    <property type="entry name" value="Carbonic_anhydrase"/>
</dbReference>
<feature type="binding site" evidence="7">
    <location>
        <position position="119"/>
    </location>
    <ligand>
        <name>Zn(2+)</name>
        <dbReference type="ChEBI" id="CHEBI:29105"/>
    </ligand>
</feature>
<organism evidence="9 10">
    <name type="scientific">Candidatus Methylospira mobilis</name>
    <dbReference type="NCBI Taxonomy" id="1808979"/>
    <lineage>
        <taxon>Bacteria</taxon>
        <taxon>Pseudomonadati</taxon>
        <taxon>Pseudomonadota</taxon>
        <taxon>Gammaproteobacteria</taxon>
        <taxon>Methylococcales</taxon>
        <taxon>Methylococcaceae</taxon>
        <taxon>Candidatus Methylospira</taxon>
    </lineage>
</organism>
<dbReference type="PROSITE" id="PS00704">
    <property type="entry name" value="PROK_CO2_ANHYDRASE_1"/>
    <property type="match status" value="1"/>
</dbReference>
<dbReference type="InParanoid" id="A0A5Q0BJZ0"/>
<dbReference type="PROSITE" id="PS00705">
    <property type="entry name" value="PROK_CO2_ANHYDRASE_2"/>
    <property type="match status" value="1"/>
</dbReference>
<evidence type="ECO:0000256" key="4">
    <source>
        <dbReference type="ARBA" id="ARBA00022833"/>
    </source>
</evidence>
<dbReference type="FunCoup" id="A0A5Q0BJZ0">
    <property type="interactions" value="321"/>
</dbReference>
<evidence type="ECO:0000256" key="5">
    <source>
        <dbReference type="ARBA" id="ARBA00023239"/>
    </source>
</evidence>
<feature type="binding site" evidence="7">
    <location>
        <position position="58"/>
    </location>
    <ligand>
        <name>Zn(2+)</name>
        <dbReference type="ChEBI" id="CHEBI:29105"/>
    </ligand>
</feature>
<comment type="function">
    <text evidence="8">Reversible hydration of carbon dioxide.</text>
</comment>
<keyword evidence="5 8" id="KW-0456">Lyase</keyword>
<dbReference type="GO" id="GO:0015976">
    <property type="term" value="P:carbon utilization"/>
    <property type="evidence" value="ECO:0007669"/>
    <property type="project" value="InterPro"/>
</dbReference>
<protein>
    <recommendedName>
        <fullName evidence="2 8">Carbonic anhydrase</fullName>
        <ecNumber evidence="2 8">4.2.1.1</ecNumber>
    </recommendedName>
    <alternativeName>
        <fullName evidence="8">Carbonate dehydratase</fullName>
    </alternativeName>
</protein>
<evidence type="ECO:0000256" key="1">
    <source>
        <dbReference type="ARBA" id="ARBA00006217"/>
    </source>
</evidence>
<dbReference type="EMBL" id="CP044205">
    <property type="protein sequence ID" value="QFY44205.1"/>
    <property type="molecule type" value="Genomic_DNA"/>
</dbReference>
<keyword evidence="4 7" id="KW-0862">Zinc</keyword>
<comment type="catalytic activity">
    <reaction evidence="6 8">
        <text>hydrogencarbonate + H(+) = CO2 + H2O</text>
        <dbReference type="Rhea" id="RHEA:10748"/>
        <dbReference type="ChEBI" id="CHEBI:15377"/>
        <dbReference type="ChEBI" id="CHEBI:15378"/>
        <dbReference type="ChEBI" id="CHEBI:16526"/>
        <dbReference type="ChEBI" id="CHEBI:17544"/>
        <dbReference type="EC" id="4.2.1.1"/>
    </reaction>
</comment>
<dbReference type="InterPro" id="IPR045066">
    <property type="entry name" value="Beta_CA_cladeB"/>
</dbReference>
<evidence type="ECO:0000256" key="3">
    <source>
        <dbReference type="ARBA" id="ARBA00022723"/>
    </source>
</evidence>
<dbReference type="GO" id="GO:0008270">
    <property type="term" value="F:zinc ion binding"/>
    <property type="evidence" value="ECO:0007669"/>
    <property type="project" value="UniProtKB-UniRule"/>
</dbReference>
<dbReference type="EC" id="4.2.1.1" evidence="2 8"/>
<dbReference type="KEGG" id="mmob:F6R98_17485"/>
<gene>
    <name evidence="9" type="ORF">F6R98_17485</name>
</gene>
<reference evidence="9 10" key="1">
    <citation type="submission" date="2019-09" db="EMBL/GenBank/DDBJ databases">
        <title>Ecophysiology of the spiral-shaped methanotroph Methylospira mobilis as revealed by the complete genome sequence.</title>
        <authorList>
            <person name="Oshkin I.Y."/>
            <person name="Dedysh S.N."/>
            <person name="Miroshnikov K."/>
            <person name="Danilova O.V."/>
            <person name="Hakobyan A."/>
            <person name="Liesack W."/>
        </authorList>
    </citation>
    <scope>NUCLEOTIDE SEQUENCE [LARGE SCALE GENOMIC DNA]</scope>
    <source>
        <strain evidence="9 10">Shm1</strain>
    </source>
</reference>
<dbReference type="GO" id="GO:0004089">
    <property type="term" value="F:carbonate dehydratase activity"/>
    <property type="evidence" value="ECO:0007669"/>
    <property type="project" value="UniProtKB-UniRule"/>
</dbReference>
<name>A0A5Q0BJZ0_9GAMM</name>
<dbReference type="InterPro" id="IPR036874">
    <property type="entry name" value="Carbonic_anhydrase_sf"/>
</dbReference>
<evidence type="ECO:0000256" key="8">
    <source>
        <dbReference type="RuleBase" id="RU003956"/>
    </source>
</evidence>
<dbReference type="SUPFAM" id="SSF53056">
    <property type="entry name" value="beta-carbonic anhydrase, cab"/>
    <property type="match status" value="1"/>
</dbReference>
<sequence length="236" mass="26234">MNTPVKDNTHSGATCADSLAHFQDAMLKFRERYYTEKPETMRRLLDYGQHPKALMIACSDSRVDPALLVDAGPGDLFMVRNVANLVPPYCRDDAQHGVGAAIEYAVRHLKVEHIIIMGHAHCGGIKALLDAVSGAEMESDFIGQWVSIAEEACRLFITPSKGAGETKQISLEQLKDYPYLVERAAIRGSLQNLLTYPWLKQAVEDGKLDLHGWWFDLETGDLWATDPETGDFMPAT</sequence>
<dbReference type="AlphaFoldDB" id="A0A5Q0BJZ0"/>
<evidence type="ECO:0000256" key="7">
    <source>
        <dbReference type="PIRSR" id="PIRSR601765-1"/>
    </source>
</evidence>
<comment type="cofactor">
    <cofactor evidence="7">
        <name>Zn(2+)</name>
        <dbReference type="ChEBI" id="CHEBI:29105"/>
    </cofactor>
    <text evidence="7">Binds 1 zinc ion per subunit.</text>
</comment>
<accession>A0A5Q0BJZ0</accession>
<proteinExistence type="inferred from homology"/>
<dbReference type="Proteomes" id="UP000325755">
    <property type="component" value="Chromosome"/>
</dbReference>
<evidence type="ECO:0000256" key="2">
    <source>
        <dbReference type="ARBA" id="ARBA00012925"/>
    </source>
</evidence>
<dbReference type="PANTHER" id="PTHR11002">
    <property type="entry name" value="CARBONIC ANHYDRASE"/>
    <property type="match status" value="1"/>
</dbReference>
<dbReference type="RefSeq" id="WP_153250176.1">
    <property type="nucleotide sequence ID" value="NZ_CP044205.1"/>
</dbReference>
<feature type="binding site" evidence="7">
    <location>
        <position position="122"/>
    </location>
    <ligand>
        <name>Zn(2+)</name>
        <dbReference type="ChEBI" id="CHEBI:29105"/>
    </ligand>
</feature>
<dbReference type="SMART" id="SM00947">
    <property type="entry name" value="Pro_CA"/>
    <property type="match status" value="1"/>
</dbReference>
<dbReference type="InterPro" id="IPR015892">
    <property type="entry name" value="Carbonic_anhydrase_CS"/>
</dbReference>
<feature type="binding site" evidence="7">
    <location>
        <position position="60"/>
    </location>
    <ligand>
        <name>Zn(2+)</name>
        <dbReference type="ChEBI" id="CHEBI:29105"/>
    </ligand>
</feature>
<dbReference type="PANTHER" id="PTHR11002:SF76">
    <property type="entry name" value="CARBONIC ANHYDRASE"/>
    <property type="match status" value="1"/>
</dbReference>
<keyword evidence="3 7" id="KW-0479">Metal-binding</keyword>
<dbReference type="Pfam" id="PF00484">
    <property type="entry name" value="Pro_CA"/>
    <property type="match status" value="1"/>
</dbReference>
<dbReference type="Gene3D" id="3.40.1050.10">
    <property type="entry name" value="Carbonic anhydrase"/>
    <property type="match status" value="1"/>
</dbReference>